<dbReference type="NCBIfam" id="TIGR00785">
    <property type="entry name" value="dass"/>
    <property type="match status" value="1"/>
</dbReference>
<dbReference type="GO" id="GO:0016020">
    <property type="term" value="C:membrane"/>
    <property type="evidence" value="ECO:0007669"/>
    <property type="project" value="UniProtKB-SubCell"/>
</dbReference>
<dbReference type="PIRSF" id="PIRSF002457">
    <property type="entry name" value="DASS"/>
    <property type="match status" value="1"/>
</dbReference>
<protein>
    <submittedName>
        <fullName evidence="7">2-oxoglutarate/malate translocator</fullName>
    </submittedName>
</protein>
<feature type="transmembrane region" description="Helical" evidence="6">
    <location>
        <begin position="7"/>
        <end position="25"/>
    </location>
</feature>
<keyword evidence="4 6" id="KW-1133">Transmembrane helix</keyword>
<dbReference type="RefSeq" id="WP_069775751.1">
    <property type="nucleotide sequence ID" value="NZ_CP017151.1"/>
</dbReference>
<feature type="transmembrane region" description="Helical" evidence="6">
    <location>
        <begin position="327"/>
        <end position="349"/>
    </location>
</feature>
<dbReference type="InterPro" id="IPR030676">
    <property type="entry name" value="CitT-rel"/>
</dbReference>
<feature type="transmembrane region" description="Helical" evidence="6">
    <location>
        <begin position="31"/>
        <end position="51"/>
    </location>
</feature>
<organism evidence="7 8">
    <name type="scientific">Limosilactobacillus fermentum</name>
    <name type="common">Lactobacillus fermentum</name>
    <dbReference type="NCBI Taxonomy" id="1613"/>
    <lineage>
        <taxon>Bacteria</taxon>
        <taxon>Bacillati</taxon>
        <taxon>Bacillota</taxon>
        <taxon>Bacilli</taxon>
        <taxon>Lactobacillales</taxon>
        <taxon>Lactobacillaceae</taxon>
        <taxon>Limosilactobacillus</taxon>
    </lineage>
</organism>
<feature type="transmembrane region" description="Helical" evidence="6">
    <location>
        <begin position="81"/>
        <end position="103"/>
    </location>
</feature>
<feature type="transmembrane region" description="Helical" evidence="6">
    <location>
        <begin position="444"/>
        <end position="467"/>
    </location>
</feature>
<feature type="transmembrane region" description="Helical" evidence="6">
    <location>
        <begin position="273"/>
        <end position="291"/>
    </location>
</feature>
<evidence type="ECO:0000256" key="3">
    <source>
        <dbReference type="ARBA" id="ARBA00022692"/>
    </source>
</evidence>
<dbReference type="PATRIC" id="fig|1613.112.peg.619"/>
<feature type="transmembrane region" description="Helical" evidence="6">
    <location>
        <begin position="220"/>
        <end position="240"/>
    </location>
</feature>
<comment type="subcellular location">
    <subcellularLocation>
        <location evidence="1">Membrane</location>
        <topology evidence="1">Multi-pass membrane protein</topology>
    </subcellularLocation>
</comment>
<feature type="transmembrane region" description="Helical" evidence="6">
    <location>
        <begin position="297"/>
        <end position="315"/>
    </location>
</feature>
<dbReference type="Pfam" id="PF00939">
    <property type="entry name" value="Na_sulph_symp"/>
    <property type="match status" value="1"/>
</dbReference>
<evidence type="ECO:0000313" key="7">
    <source>
        <dbReference type="EMBL" id="AOR74055.1"/>
    </source>
</evidence>
<evidence type="ECO:0000313" key="8">
    <source>
        <dbReference type="Proteomes" id="UP000094714"/>
    </source>
</evidence>
<comment type="similarity">
    <text evidence="2">Belongs to the SLC13A/DASS transporter (TC 2.A.47) family. DIT1 subfamily.</text>
</comment>
<evidence type="ECO:0000256" key="4">
    <source>
        <dbReference type="ARBA" id="ARBA00022989"/>
    </source>
</evidence>
<feature type="transmembrane region" description="Helical" evidence="6">
    <location>
        <begin position="393"/>
        <end position="415"/>
    </location>
</feature>
<evidence type="ECO:0000256" key="1">
    <source>
        <dbReference type="ARBA" id="ARBA00004141"/>
    </source>
</evidence>
<feature type="transmembrane region" description="Helical" evidence="6">
    <location>
        <begin position="58"/>
        <end position="75"/>
    </location>
</feature>
<dbReference type="Proteomes" id="UP000094714">
    <property type="component" value="Chromosome"/>
</dbReference>
<evidence type="ECO:0000256" key="6">
    <source>
        <dbReference type="SAM" id="Phobius"/>
    </source>
</evidence>
<dbReference type="AlphaFoldDB" id="A0A1D7ZW14"/>
<dbReference type="EMBL" id="CP017151">
    <property type="protein sequence ID" value="AOR74055.1"/>
    <property type="molecule type" value="Genomic_DNA"/>
</dbReference>
<gene>
    <name evidence="7" type="ORF">LACFE_CDS0588</name>
</gene>
<evidence type="ECO:0000256" key="5">
    <source>
        <dbReference type="ARBA" id="ARBA00023136"/>
    </source>
</evidence>
<sequence length="473" mass="51343">MKNLEKVNYRGFIWPVIVGVILWLLTPMKPAAVPVAGWHMFALFVGTIIACITRPLPIGGVSILAFALTVLTGTLPMDKAILGFGNSSIWMIAMAFFIARGFIKTGLGRRIALNFVRLFGKKTLGLAYSLIGVDLIMAPATPSNTARAGGVLYPIIKSLAQSFGSDPKDGTERKIGSFLVFAEYHGDMITAAMFMTAMAANPLVQTLAKSSGVNISWGGWFLAALVPGIISLIVVPWLIYKMYPPEIKETPNAKQWAEKELDQMGKMTLPEKLMAVIFIIALVLWMTGSLTKIDASLAAFLTLGLLLVVGVLSWTDVLHETGAWNTLTWFSVLVMMAGSLTTLGFIPWLSSSIGSMLHGMSWFLVLAILIVFFFYSHYLFASSTAHVTAMYSALLAVAISAHVPPMLAALLLGFFGNLNASTTHYASGPAPVLFGSGYVPQNKWWSLNLVLGGFYLVVWIGIGSLWMKVIGMW</sequence>
<feature type="transmembrane region" description="Helical" evidence="6">
    <location>
        <begin position="361"/>
        <end position="381"/>
    </location>
</feature>
<feature type="transmembrane region" description="Helical" evidence="6">
    <location>
        <begin position="178"/>
        <end position="200"/>
    </location>
</feature>
<name>A0A1D7ZW14_LIMFE</name>
<reference evidence="7 8" key="1">
    <citation type="submission" date="2016-09" db="EMBL/GenBank/DDBJ databases">
        <title>Genome Sequence of the Lactobacillus fermentum strain NCC2970 (CNCM I-5068).</title>
        <authorList>
            <person name="Barretto C."/>
            <person name="Ngom-Bru C."/>
            <person name="Genevaz A."/>
            <person name="Fournier C."/>
            <person name="Moine D."/>
            <person name="Kassam M."/>
            <person name="Iltis A."/>
            <person name="Sagory-Zalkind P."/>
            <person name="Faucherand G."/>
            <person name="Descombes P."/>
            <person name="Duboux S."/>
        </authorList>
    </citation>
    <scope>NUCLEOTIDE SEQUENCE [LARGE SCALE GENOMIC DNA]</scope>
    <source>
        <strain evidence="7 8">NCC2970</strain>
    </source>
</reference>
<dbReference type="InterPro" id="IPR001898">
    <property type="entry name" value="SLC13A/DASS"/>
</dbReference>
<evidence type="ECO:0000256" key="2">
    <source>
        <dbReference type="ARBA" id="ARBA00007349"/>
    </source>
</evidence>
<dbReference type="GO" id="GO:0022857">
    <property type="term" value="F:transmembrane transporter activity"/>
    <property type="evidence" value="ECO:0007669"/>
    <property type="project" value="InterPro"/>
</dbReference>
<keyword evidence="3 6" id="KW-0812">Transmembrane</keyword>
<proteinExistence type="inferred from homology"/>
<keyword evidence="5 6" id="KW-0472">Membrane</keyword>
<dbReference type="PANTHER" id="PTHR42826">
    <property type="entry name" value="DICARBOXYLATE TRANSPORTER 2.1, CHLOROPLASTIC"/>
    <property type="match status" value="1"/>
</dbReference>
<accession>A0A1D7ZW14</accession>